<feature type="domain" description="N-acetyltransferase" evidence="1">
    <location>
        <begin position="36"/>
        <end position="200"/>
    </location>
</feature>
<dbReference type="InterPro" id="IPR002931">
    <property type="entry name" value="Transglutaminase-like"/>
</dbReference>
<sequence>MFRWFIAAIEDVYLPVPVMHLLTSNFAPFPWQHLDYTVVQLTKQDSNCLQALFERCTDFFNLTTGQPPASTAAEAEFVDVPAGKTPEDLHVFGLHHPQKGLIGTIIAVQDYPEAATWWIGTMLIDPVYRSQGVGSAFYQAFERWLAAQGVTGIELCAIASNTSGRAFWQRMGFEEIRQTPSRSFGQRHHIAHVYRRCLILLTRRAEFESYDPLNSLNAYLCKTEVINWQHPDIQALAQQLAAGHETPVVIAQACFEWVRDAIRHSVDYQMNPVTWRASDVLQHKTGYCFAKSHLLAALLRANQIPAGFCYQRLSIDDRGTPYSLHGFNAVYLPITGWHRVDPRGNKPGIDTKFSPPIEHLAYQPKLDEEADFSAILAEPLAIVVTALQTHATWDALLHHLPDMTPNTATTIGLYCY</sequence>
<name>Q6ZE55_SYNY3</name>
<protein>
    <submittedName>
        <fullName evidence="2">Slr8037 protein</fullName>
    </submittedName>
</protein>
<dbReference type="CDD" id="cd04301">
    <property type="entry name" value="NAT_SF"/>
    <property type="match status" value="1"/>
</dbReference>
<dbReference type="InterPro" id="IPR016181">
    <property type="entry name" value="Acyl_CoA_acyltransferase"/>
</dbReference>
<dbReference type="Gene3D" id="3.40.630.30">
    <property type="match status" value="1"/>
</dbReference>
<dbReference type="Proteomes" id="UP000001425">
    <property type="component" value="Plasmid pSYSG"/>
</dbReference>
<dbReference type="KEGG" id="syn:slr8037"/>
<proteinExistence type="predicted"/>
<dbReference type="AlphaFoldDB" id="Q6ZE55"/>
<dbReference type="PANTHER" id="PTHR33490">
    <property type="entry name" value="BLR5614 PROTEIN-RELATED"/>
    <property type="match status" value="1"/>
</dbReference>
<evidence type="ECO:0000313" key="2">
    <source>
        <dbReference type="EMBL" id="BAD02045.1"/>
    </source>
</evidence>
<organism evidence="2 3">
    <name type="scientific">Synechocystis sp. (strain ATCC 27184 / PCC 6803 / Kazusa)</name>
    <dbReference type="NCBI Taxonomy" id="1111708"/>
    <lineage>
        <taxon>Bacteria</taxon>
        <taxon>Bacillati</taxon>
        <taxon>Cyanobacteriota</taxon>
        <taxon>Cyanophyceae</taxon>
        <taxon>Synechococcales</taxon>
        <taxon>Merismopediaceae</taxon>
        <taxon>Synechocystis</taxon>
    </lineage>
</organism>
<dbReference type="PANTHER" id="PTHR33490:SF3">
    <property type="entry name" value="CONSERVED INTEGRAL MEMBRANE PROTEIN"/>
    <property type="match status" value="1"/>
</dbReference>
<accession>Q6ZE55</accession>
<dbReference type="Pfam" id="PF00583">
    <property type="entry name" value="Acetyltransf_1"/>
    <property type="match status" value="1"/>
</dbReference>
<dbReference type="EnsemblBacteria" id="BAD02045">
    <property type="protein sequence ID" value="BAD02045"/>
    <property type="gene ID" value="BAD02045"/>
</dbReference>
<dbReference type="InterPro" id="IPR000182">
    <property type="entry name" value="GNAT_dom"/>
</dbReference>
<keyword evidence="2" id="KW-0614">Plasmid</keyword>
<dbReference type="Pfam" id="PF01841">
    <property type="entry name" value="Transglut_core"/>
    <property type="match status" value="1"/>
</dbReference>
<geneLocation type="plasmid" evidence="2 3">
    <name>pSYSG</name>
</geneLocation>
<dbReference type="PROSITE" id="PS51186">
    <property type="entry name" value="GNAT"/>
    <property type="match status" value="1"/>
</dbReference>
<evidence type="ECO:0000313" key="3">
    <source>
        <dbReference type="Proteomes" id="UP000001425"/>
    </source>
</evidence>
<evidence type="ECO:0000259" key="1">
    <source>
        <dbReference type="PROSITE" id="PS51186"/>
    </source>
</evidence>
<keyword evidence="3" id="KW-1185">Reference proteome</keyword>
<dbReference type="SUPFAM" id="SSF54001">
    <property type="entry name" value="Cysteine proteinases"/>
    <property type="match status" value="1"/>
</dbReference>
<dbReference type="InterPro" id="IPR038765">
    <property type="entry name" value="Papain-like_cys_pep_sf"/>
</dbReference>
<dbReference type="InParanoid" id="Q6ZE55"/>
<dbReference type="GO" id="GO:0016747">
    <property type="term" value="F:acyltransferase activity, transferring groups other than amino-acyl groups"/>
    <property type="evidence" value="ECO:0000318"/>
    <property type="project" value="GO_Central"/>
</dbReference>
<gene>
    <name evidence="2" type="ordered locus">slr8037</name>
</gene>
<dbReference type="EMBL" id="AP004312">
    <property type="protein sequence ID" value="BAD02045.1"/>
    <property type="molecule type" value="Genomic_DNA"/>
</dbReference>
<dbReference type="SUPFAM" id="SSF55729">
    <property type="entry name" value="Acyl-CoA N-acyltransferases (Nat)"/>
    <property type="match status" value="1"/>
</dbReference>
<dbReference type="Gene3D" id="3.10.620.30">
    <property type="match status" value="1"/>
</dbReference>
<reference evidence="2 3" key="1">
    <citation type="journal article" date="2003" name="DNA Res.">
        <title>Structural analysis of four large plasmids harboring in a unicellular cyanobacterium, Synechocystis sp. PCC 6803.</title>
        <authorList>
            <person name="Kaneko T."/>
            <person name="Nakamura Y."/>
            <person name="Sasamoto S."/>
            <person name="Watanabe A."/>
            <person name="Kohara M."/>
            <person name="Matsumoto M."/>
            <person name="Shimpo S."/>
            <person name="Yamada M."/>
            <person name="Tabata S."/>
        </authorList>
    </citation>
    <scope>NUCLEOTIDE SEQUENCE [LARGE SCALE GENOMIC DNA]</scope>
    <source>
        <strain evidence="3">ATCC 27184 / PCC 6803 / Kazusa</strain>
    </source>
</reference>